<dbReference type="EMBL" id="JBJHZZ010000002">
    <property type="protein sequence ID" value="MFL0246493.1"/>
    <property type="molecule type" value="Genomic_DNA"/>
</dbReference>
<evidence type="ECO:0000259" key="3">
    <source>
        <dbReference type="Pfam" id="PF12850"/>
    </source>
</evidence>
<evidence type="ECO:0000256" key="2">
    <source>
        <dbReference type="RuleBase" id="RU362039"/>
    </source>
</evidence>
<proteinExistence type="inferred from homology"/>
<keyword evidence="5" id="KW-1185">Reference proteome</keyword>
<comment type="cofactor">
    <cofactor evidence="2">
        <name>a divalent metal cation</name>
        <dbReference type="ChEBI" id="CHEBI:60240"/>
    </cofactor>
</comment>
<comment type="caution">
    <text evidence="4">The sequence shown here is derived from an EMBL/GenBank/DDBJ whole genome shotgun (WGS) entry which is preliminary data.</text>
</comment>
<dbReference type="EC" id="3.1.4.-" evidence="2"/>
<reference evidence="4 5" key="1">
    <citation type="submission" date="2024-11" db="EMBL/GenBank/DDBJ databases">
        <authorList>
            <person name="Heng Y.C."/>
            <person name="Lim A.C.H."/>
            <person name="Lee J.K.Y."/>
            <person name="Kittelmann S."/>
        </authorList>
    </citation>
    <scope>NUCLEOTIDE SEQUENCE [LARGE SCALE GENOMIC DNA]</scope>
    <source>
        <strain evidence="4 5">WILCCON 0185</strain>
    </source>
</reference>
<dbReference type="Proteomes" id="UP001623591">
    <property type="component" value="Unassembled WGS sequence"/>
</dbReference>
<organism evidence="4 5">
    <name type="scientific">Candidatus Clostridium stratigraminis</name>
    <dbReference type="NCBI Taxonomy" id="3381661"/>
    <lineage>
        <taxon>Bacteria</taxon>
        <taxon>Bacillati</taxon>
        <taxon>Bacillota</taxon>
        <taxon>Clostridia</taxon>
        <taxon>Eubacteriales</taxon>
        <taxon>Clostridiaceae</taxon>
        <taxon>Clostridium</taxon>
    </lineage>
</organism>
<dbReference type="Gene3D" id="3.60.21.10">
    <property type="match status" value="1"/>
</dbReference>
<dbReference type="RefSeq" id="WP_406768959.1">
    <property type="nucleotide sequence ID" value="NZ_JBJHZZ010000002.1"/>
</dbReference>
<evidence type="ECO:0000313" key="4">
    <source>
        <dbReference type="EMBL" id="MFL0246493.1"/>
    </source>
</evidence>
<evidence type="ECO:0000256" key="1">
    <source>
        <dbReference type="ARBA" id="ARBA00008950"/>
    </source>
</evidence>
<feature type="domain" description="Calcineurin-like phosphoesterase" evidence="3">
    <location>
        <begin position="1"/>
        <end position="146"/>
    </location>
</feature>
<dbReference type="CDD" id="cd00841">
    <property type="entry name" value="MPP_YfcE"/>
    <property type="match status" value="1"/>
</dbReference>
<dbReference type="InterPro" id="IPR024654">
    <property type="entry name" value="Calcineurin-like_PHP_lpxH"/>
</dbReference>
<evidence type="ECO:0000313" key="5">
    <source>
        <dbReference type="Proteomes" id="UP001623591"/>
    </source>
</evidence>
<dbReference type="PANTHER" id="PTHR11124">
    <property type="entry name" value="VACUOLAR SORTING PROTEIN VPS29"/>
    <property type="match status" value="1"/>
</dbReference>
<dbReference type="NCBIfam" id="TIGR00040">
    <property type="entry name" value="yfcE"/>
    <property type="match status" value="1"/>
</dbReference>
<dbReference type="SUPFAM" id="SSF56300">
    <property type="entry name" value="Metallo-dependent phosphatases"/>
    <property type="match status" value="1"/>
</dbReference>
<protein>
    <recommendedName>
        <fullName evidence="2">Phosphoesterase</fullName>
        <ecNumber evidence="2">3.1.4.-</ecNumber>
    </recommendedName>
</protein>
<gene>
    <name evidence="4" type="ORF">ACJDUG_05780</name>
</gene>
<keyword evidence="2" id="KW-0479">Metal-binding</keyword>
<dbReference type="InterPro" id="IPR029052">
    <property type="entry name" value="Metallo-depent_PP-like"/>
</dbReference>
<comment type="similarity">
    <text evidence="1 2">Belongs to the metallophosphoesterase superfamily. YfcE family.</text>
</comment>
<accession>A0ABW8T1T4</accession>
<dbReference type="InterPro" id="IPR041802">
    <property type="entry name" value="MPP_YfcE"/>
</dbReference>
<dbReference type="InterPro" id="IPR000979">
    <property type="entry name" value="Phosphodiesterase_MJ0936/Vps29"/>
</dbReference>
<dbReference type="Pfam" id="PF12850">
    <property type="entry name" value="Metallophos_2"/>
    <property type="match status" value="1"/>
</dbReference>
<name>A0ABW8T1T4_9CLOT</name>
<sequence length="157" mass="17964">MQIAVLSDSHRHIYELNQVLKQIVSSDMIIHLGDNVDDVEVLSKGYKGNIINVRGNCDFNAFVPSERLEELNGKKVFITHGHKYGVKSDLLRLKYKAKEVGADIVLFGHTHEAIELYEERIWFVNPGSLALPRNRYKSYAILNIDKNDIKVSIRELT</sequence>